<proteinExistence type="inferred from homology"/>
<name>M5G9Y0_DACPD</name>
<keyword evidence="8" id="KW-1185">Reference proteome</keyword>
<feature type="binding site" evidence="6">
    <location>
        <position position="93"/>
    </location>
    <ligand>
        <name>FAD</name>
        <dbReference type="ChEBI" id="CHEBI:57692"/>
    </ligand>
</feature>
<gene>
    <name evidence="7" type="ORF">DACRYDRAFT_76203</name>
</gene>
<evidence type="ECO:0000313" key="7">
    <source>
        <dbReference type="EMBL" id="EJU05130.1"/>
    </source>
</evidence>
<evidence type="ECO:0000256" key="2">
    <source>
        <dbReference type="ARBA" id="ARBA00006105"/>
    </source>
</evidence>
<dbReference type="InterPro" id="IPR001834">
    <property type="entry name" value="CBR-like"/>
</dbReference>
<evidence type="ECO:0000256" key="1">
    <source>
        <dbReference type="ARBA" id="ARBA00001974"/>
    </source>
</evidence>
<sequence>MSNAHPKPGPSRLIRRAPLVLGTTLLLSLSISSYYLSPSKPSFGQTYTPALLLSHTQPTPHTSLFRLRLLRPPKPGGPFYALWVRSPVLQIEREFTPLRGLEGKGDEVELWVKREGEVARYLAGRKVGDEIGVRGWSPGVQWEDQHWDEVIMISGGTGIIPFYQLMDHLFLNPRSPTPPGSGKTKFTLLHAAPVPEELPPASMLGPLGELQRSQPDKFRLRLFVDSAPSGAREHLVGGAALPLTVRRIQPYDIWLALGLSPPTQQTFFSRFRFRSVSPPAAKDPSRKVLFLVSGPEGMVQAFAGPRARDLTEGQVGGVLGGMGYGRGEVRKL</sequence>
<evidence type="ECO:0000313" key="8">
    <source>
        <dbReference type="Proteomes" id="UP000030653"/>
    </source>
</evidence>
<keyword evidence="5" id="KW-0560">Oxidoreductase</keyword>
<dbReference type="Proteomes" id="UP000030653">
    <property type="component" value="Unassembled WGS sequence"/>
</dbReference>
<keyword evidence="4 6" id="KW-0274">FAD</keyword>
<reference evidence="7 8" key="1">
    <citation type="journal article" date="2012" name="Science">
        <title>The Paleozoic origin of enzymatic lignin decomposition reconstructed from 31 fungal genomes.</title>
        <authorList>
            <person name="Floudas D."/>
            <person name="Binder M."/>
            <person name="Riley R."/>
            <person name="Barry K."/>
            <person name="Blanchette R.A."/>
            <person name="Henrissat B."/>
            <person name="Martinez A.T."/>
            <person name="Otillar R."/>
            <person name="Spatafora J.W."/>
            <person name="Yadav J.S."/>
            <person name="Aerts A."/>
            <person name="Benoit I."/>
            <person name="Boyd A."/>
            <person name="Carlson A."/>
            <person name="Copeland A."/>
            <person name="Coutinho P.M."/>
            <person name="de Vries R.P."/>
            <person name="Ferreira P."/>
            <person name="Findley K."/>
            <person name="Foster B."/>
            <person name="Gaskell J."/>
            <person name="Glotzer D."/>
            <person name="Gorecki P."/>
            <person name="Heitman J."/>
            <person name="Hesse C."/>
            <person name="Hori C."/>
            <person name="Igarashi K."/>
            <person name="Jurgens J.A."/>
            <person name="Kallen N."/>
            <person name="Kersten P."/>
            <person name="Kohler A."/>
            <person name="Kuees U."/>
            <person name="Kumar T.K.A."/>
            <person name="Kuo A."/>
            <person name="LaButti K."/>
            <person name="Larrondo L.F."/>
            <person name="Lindquist E."/>
            <person name="Ling A."/>
            <person name="Lombard V."/>
            <person name="Lucas S."/>
            <person name="Lundell T."/>
            <person name="Martin R."/>
            <person name="McLaughlin D.J."/>
            <person name="Morgenstern I."/>
            <person name="Morin E."/>
            <person name="Murat C."/>
            <person name="Nagy L.G."/>
            <person name="Nolan M."/>
            <person name="Ohm R.A."/>
            <person name="Patyshakuliyeva A."/>
            <person name="Rokas A."/>
            <person name="Ruiz-Duenas F.J."/>
            <person name="Sabat G."/>
            <person name="Salamov A."/>
            <person name="Samejima M."/>
            <person name="Schmutz J."/>
            <person name="Slot J.C."/>
            <person name="St John F."/>
            <person name="Stenlid J."/>
            <person name="Sun H."/>
            <person name="Sun S."/>
            <person name="Syed K."/>
            <person name="Tsang A."/>
            <person name="Wiebenga A."/>
            <person name="Young D."/>
            <person name="Pisabarro A."/>
            <person name="Eastwood D.C."/>
            <person name="Martin F."/>
            <person name="Cullen D."/>
            <person name="Grigoriev I.V."/>
            <person name="Hibbett D.S."/>
        </authorList>
    </citation>
    <scope>NUCLEOTIDE SEQUENCE [LARGE SCALE GENOMIC DNA]</scope>
    <source>
        <strain evidence="7 8">DJM-731 SS1</strain>
    </source>
</reference>
<evidence type="ECO:0008006" key="9">
    <source>
        <dbReference type="Google" id="ProtNLM"/>
    </source>
</evidence>
<evidence type="ECO:0000256" key="5">
    <source>
        <dbReference type="ARBA" id="ARBA00023002"/>
    </source>
</evidence>
<feature type="binding site" evidence="6">
    <location>
        <position position="113"/>
    </location>
    <ligand>
        <name>FAD</name>
        <dbReference type="ChEBI" id="CHEBI:57692"/>
    </ligand>
</feature>
<dbReference type="STRING" id="1858805.M5G9Y0"/>
<dbReference type="SUPFAM" id="SSF52343">
    <property type="entry name" value="Ferredoxin reductase-like, C-terminal NADP-linked domain"/>
    <property type="match status" value="1"/>
</dbReference>
<dbReference type="OrthoDB" id="432685at2759"/>
<dbReference type="AlphaFoldDB" id="M5G9Y0"/>
<dbReference type="PRINTS" id="PR00406">
    <property type="entry name" value="CYTB5RDTASE"/>
</dbReference>
<comment type="cofactor">
    <cofactor evidence="1 6">
        <name>FAD</name>
        <dbReference type="ChEBI" id="CHEBI:57692"/>
    </cofactor>
</comment>
<dbReference type="SUPFAM" id="SSF63380">
    <property type="entry name" value="Riboflavin synthase domain-like"/>
    <property type="match status" value="1"/>
</dbReference>
<dbReference type="HOGENOM" id="CLU_003827_9_1_1"/>
<dbReference type="OMA" id="VKQPEIM"/>
<organism evidence="7 8">
    <name type="scientific">Dacryopinax primogenitus (strain DJM 731)</name>
    <name type="common">Brown rot fungus</name>
    <dbReference type="NCBI Taxonomy" id="1858805"/>
    <lineage>
        <taxon>Eukaryota</taxon>
        <taxon>Fungi</taxon>
        <taxon>Dikarya</taxon>
        <taxon>Basidiomycota</taxon>
        <taxon>Agaricomycotina</taxon>
        <taxon>Dacrymycetes</taxon>
        <taxon>Dacrymycetales</taxon>
        <taxon>Dacrymycetaceae</taxon>
        <taxon>Dacryopinax</taxon>
    </lineage>
</organism>
<keyword evidence="3 6" id="KW-0285">Flavoprotein</keyword>
<evidence type="ECO:0000256" key="6">
    <source>
        <dbReference type="PIRSR" id="PIRSR601834-1"/>
    </source>
</evidence>
<feature type="binding site" evidence="6">
    <location>
        <position position="118"/>
    </location>
    <ligand>
        <name>FAD</name>
        <dbReference type="ChEBI" id="CHEBI:57692"/>
    </ligand>
</feature>
<evidence type="ECO:0000256" key="3">
    <source>
        <dbReference type="ARBA" id="ARBA00022630"/>
    </source>
</evidence>
<accession>M5G9Y0</accession>
<dbReference type="InterPro" id="IPR039261">
    <property type="entry name" value="FNR_nucleotide-bd"/>
</dbReference>
<dbReference type="Gene3D" id="3.40.50.80">
    <property type="entry name" value="Nucleotide-binding domain of ferredoxin-NADP reductase (FNR) module"/>
    <property type="match status" value="1"/>
</dbReference>
<dbReference type="GO" id="GO:0016491">
    <property type="term" value="F:oxidoreductase activity"/>
    <property type="evidence" value="ECO:0007669"/>
    <property type="project" value="UniProtKB-KW"/>
</dbReference>
<dbReference type="RefSeq" id="XP_040632024.1">
    <property type="nucleotide sequence ID" value="XM_040776190.1"/>
</dbReference>
<protein>
    <recommendedName>
        <fullName evidence="9">FAD-binding FR-type domain-containing protein</fullName>
    </recommendedName>
</protein>
<dbReference type="GeneID" id="63691252"/>
<dbReference type="Gene3D" id="2.40.30.10">
    <property type="entry name" value="Translation factors"/>
    <property type="match status" value="1"/>
</dbReference>
<comment type="similarity">
    <text evidence="2">Belongs to the flavoprotein pyridine nucleotide cytochrome reductase family.</text>
</comment>
<dbReference type="PANTHER" id="PTHR19370">
    <property type="entry name" value="NADH-CYTOCHROME B5 REDUCTASE"/>
    <property type="match status" value="1"/>
</dbReference>
<evidence type="ECO:0000256" key="4">
    <source>
        <dbReference type="ARBA" id="ARBA00022827"/>
    </source>
</evidence>
<dbReference type="PANTHER" id="PTHR19370:SF184">
    <property type="entry name" value="NADH-CYTOCHROME B5 REDUCTASE-LIKE"/>
    <property type="match status" value="1"/>
</dbReference>
<dbReference type="EMBL" id="JH795857">
    <property type="protein sequence ID" value="EJU05130.1"/>
    <property type="molecule type" value="Genomic_DNA"/>
</dbReference>
<dbReference type="InterPro" id="IPR017938">
    <property type="entry name" value="Riboflavin_synthase-like_b-brl"/>
</dbReference>